<organism evidence="1">
    <name type="scientific">Anguilla anguilla</name>
    <name type="common">European freshwater eel</name>
    <name type="synonym">Muraena anguilla</name>
    <dbReference type="NCBI Taxonomy" id="7936"/>
    <lineage>
        <taxon>Eukaryota</taxon>
        <taxon>Metazoa</taxon>
        <taxon>Chordata</taxon>
        <taxon>Craniata</taxon>
        <taxon>Vertebrata</taxon>
        <taxon>Euteleostomi</taxon>
        <taxon>Actinopterygii</taxon>
        <taxon>Neopterygii</taxon>
        <taxon>Teleostei</taxon>
        <taxon>Anguilliformes</taxon>
        <taxon>Anguillidae</taxon>
        <taxon>Anguilla</taxon>
    </lineage>
</organism>
<dbReference type="EMBL" id="GBXM01025517">
    <property type="protein sequence ID" value="JAH83060.1"/>
    <property type="molecule type" value="Transcribed_RNA"/>
</dbReference>
<evidence type="ECO:0000313" key="1">
    <source>
        <dbReference type="EMBL" id="JAH83060.1"/>
    </source>
</evidence>
<name>A0A0E9W0H0_ANGAN</name>
<dbReference type="AlphaFoldDB" id="A0A0E9W0H0"/>
<accession>A0A0E9W0H0</accession>
<reference evidence="1" key="1">
    <citation type="submission" date="2014-11" db="EMBL/GenBank/DDBJ databases">
        <authorList>
            <person name="Amaro Gonzalez C."/>
        </authorList>
    </citation>
    <scope>NUCLEOTIDE SEQUENCE</scope>
</reference>
<protein>
    <submittedName>
        <fullName evidence="1">Uncharacterized protein</fullName>
    </submittedName>
</protein>
<sequence>MGINYSYVPSRLRVVAVGLSHHSPARSRRLCNLI</sequence>
<proteinExistence type="predicted"/>
<reference evidence="1" key="2">
    <citation type="journal article" date="2015" name="Fish Shellfish Immunol.">
        <title>Early steps in the European eel (Anguilla anguilla)-Vibrio vulnificus interaction in the gills: Role of the RtxA13 toxin.</title>
        <authorList>
            <person name="Callol A."/>
            <person name="Pajuelo D."/>
            <person name="Ebbesson L."/>
            <person name="Teles M."/>
            <person name="MacKenzie S."/>
            <person name="Amaro C."/>
        </authorList>
    </citation>
    <scope>NUCLEOTIDE SEQUENCE</scope>
</reference>